<evidence type="ECO:0000313" key="2">
    <source>
        <dbReference type="Proteomes" id="UP000005741"/>
    </source>
</evidence>
<gene>
    <name evidence="1" type="ORF">Metlim_0621</name>
</gene>
<dbReference type="InParanoid" id="H1Z3F6"/>
<reference evidence="1 2" key="1">
    <citation type="submission" date="2011-10" db="EMBL/GenBank/DDBJ databases">
        <title>The Improved High-Quality Draft genome of Methanoplanus limicola DSM 2279.</title>
        <authorList>
            <consortium name="US DOE Joint Genome Institute (JGI-PGF)"/>
            <person name="Lucas S."/>
            <person name="Copeland A."/>
            <person name="Lapidus A."/>
            <person name="Glavina del Rio T."/>
            <person name="Dalin E."/>
            <person name="Tice H."/>
            <person name="Bruce D."/>
            <person name="Goodwin L."/>
            <person name="Pitluck S."/>
            <person name="Peters L."/>
            <person name="Mikhailova N."/>
            <person name="Lu M."/>
            <person name="Kyrpides N."/>
            <person name="Mavromatis K."/>
            <person name="Ivanova N."/>
            <person name="Markowitz V."/>
            <person name="Cheng J.-F."/>
            <person name="Hugenholtz P."/>
            <person name="Woyke T."/>
            <person name="Wu D."/>
            <person name="Wirth R."/>
            <person name="Brambilla E.-M."/>
            <person name="Klenk H.-P."/>
            <person name="Eisen J.A."/>
        </authorList>
    </citation>
    <scope>NUCLEOTIDE SEQUENCE [LARGE SCALE GENOMIC DNA]</scope>
    <source>
        <strain evidence="1 2">DSM 2279</strain>
    </source>
</reference>
<dbReference type="HOGENOM" id="CLU_060686_1_0_2"/>
<dbReference type="AlphaFoldDB" id="H1Z3F6"/>
<dbReference type="STRING" id="937775.Metlim_0621"/>
<dbReference type="Proteomes" id="UP000005741">
    <property type="component" value="Chromosome"/>
</dbReference>
<name>H1Z3F6_9EURY</name>
<keyword evidence="2" id="KW-1185">Reference proteome</keyword>
<sequence length="382" mass="43440">MKLKKGMRALSLLLIMALIGAMFVPVVSAVKDVNIIEKNYVSTDDAYKASLKALNLFLSAGAISDDNYSPQMLQKQPVEIYDLNGLIIYYQFPIEKNGKNEGFVRAAASKVLGSTVTMIKDRPDNVDYSSVLENTERVIQNKYSVKKDPDLKIVCYDYPELGVMYSFRDERDQFVKLIFDLEQNLITDVNTQTNGPGYYSLYNEINEDEIYTNIFKWNEEYDNELETKSTTYKDLWNSANHITQPNNVWCAVTTGKMIAYWFGVTDTFSHIAEEMNSGTPLDPLATSDTDDELDYYENSPTGLCCDAELKEGNQITFYTGMYQIYHDENPIASTVGNHSRACAGVLESSNGKYFHIYDPSSDGNIYWENFDSTTYLTWILVD</sequence>
<evidence type="ECO:0000313" key="1">
    <source>
        <dbReference type="EMBL" id="EHQ34751.1"/>
    </source>
</evidence>
<proteinExistence type="predicted"/>
<dbReference type="OrthoDB" id="117852at2157"/>
<accession>H1Z3F6</accession>
<organism evidence="1 2">
    <name type="scientific">Methanoplanus limicola DSM 2279</name>
    <dbReference type="NCBI Taxonomy" id="937775"/>
    <lineage>
        <taxon>Archaea</taxon>
        <taxon>Methanobacteriati</taxon>
        <taxon>Methanobacteriota</taxon>
        <taxon>Stenosarchaea group</taxon>
        <taxon>Methanomicrobia</taxon>
        <taxon>Methanomicrobiales</taxon>
        <taxon>Methanomicrobiaceae</taxon>
        <taxon>Methanoplanus</taxon>
    </lineage>
</organism>
<dbReference type="EMBL" id="CM001436">
    <property type="protein sequence ID" value="EHQ34751.1"/>
    <property type="molecule type" value="Genomic_DNA"/>
</dbReference>
<evidence type="ECO:0008006" key="3">
    <source>
        <dbReference type="Google" id="ProtNLM"/>
    </source>
</evidence>
<protein>
    <recommendedName>
        <fullName evidence="3">Peptidase C39-like domain-containing protein</fullName>
    </recommendedName>
</protein>
<dbReference type="RefSeq" id="WP_004076454.1">
    <property type="nucleotide sequence ID" value="NZ_CM001436.1"/>
</dbReference>